<dbReference type="Proteomes" id="UP001245683">
    <property type="component" value="Unassembled WGS sequence"/>
</dbReference>
<sequence>MRRQTILALLLVLATGSIILAYPSSNIDTEEHPAVAMIGFDNDPGENVEGSILAINVDNVEPKVAREYINAQISKLRPVIVVGNPERVLHEILNSTDVVAVQVARIVDGKEIPINKVVIGYVPRKVGNKIGGKILSHEYTGAESVVSMYQKIKKIESEKQPVELSQSKTSAVRTIDFQESSGNFLGELSYSWEFSPYGILSVHDRLYMLGESNPTYNWFVYQFVVQTEPGDLYWKNGWRNADLWNSIDVDEYNPPSHLSDYSPTTTTGTSTVTVSVSASVADSPEVSAGMSWSYSISDVVVHDLSSFSRELASWWHDIDEGKFVGKDSFRIQPGALIRVPQAPGTYLWKVEYGGQWGKKKVGDYCIFGHCLSYHWDYSGRYGAVVIWGVKG</sequence>
<name>A0AAE4NU82_9EURY</name>
<dbReference type="RefSeq" id="WP_315341532.1">
    <property type="nucleotide sequence ID" value="NZ_JAVDZE010000002.1"/>
</dbReference>
<organism evidence="1 2">
    <name type="scientific">Thermococcus waiotapuensis</name>
    <dbReference type="NCBI Taxonomy" id="90909"/>
    <lineage>
        <taxon>Archaea</taxon>
        <taxon>Methanobacteriati</taxon>
        <taxon>Methanobacteriota</taxon>
        <taxon>Thermococci</taxon>
        <taxon>Thermococcales</taxon>
        <taxon>Thermococcaceae</taxon>
        <taxon>Thermococcus</taxon>
    </lineage>
</organism>
<keyword evidence="2" id="KW-1185">Reference proteome</keyword>
<dbReference type="AlphaFoldDB" id="A0AAE4NU82"/>
<proteinExistence type="predicted"/>
<protein>
    <submittedName>
        <fullName evidence="1">Uncharacterized protein</fullName>
    </submittedName>
</protein>
<evidence type="ECO:0000313" key="1">
    <source>
        <dbReference type="EMBL" id="MDV3103949.1"/>
    </source>
</evidence>
<accession>A0AAE4NU82</accession>
<comment type="caution">
    <text evidence="1">The sequence shown here is derived from an EMBL/GenBank/DDBJ whole genome shotgun (WGS) entry which is preliminary data.</text>
</comment>
<gene>
    <name evidence="1" type="ORF">RBI02_05240</name>
</gene>
<dbReference type="EMBL" id="JAVDZE010000002">
    <property type="protein sequence ID" value="MDV3103949.1"/>
    <property type="molecule type" value="Genomic_DNA"/>
</dbReference>
<reference evidence="1 2" key="1">
    <citation type="submission" date="2023-08" db="EMBL/GenBank/DDBJ databases">
        <title>Draft genome sequence of Thermococcus waiotapuensis WT1T, a thermophilic sulphur-dependent archaeon from order Thermococcales.</title>
        <authorList>
            <person name="Manners S.H."/>
            <person name="Carere C.R."/>
            <person name="Dhami M.K."/>
            <person name="Dobson R.C.J."/>
            <person name="Stott M.B."/>
        </authorList>
    </citation>
    <scope>NUCLEOTIDE SEQUENCE [LARGE SCALE GENOMIC DNA]</scope>
    <source>
        <strain evidence="1 2">WT1</strain>
    </source>
</reference>
<evidence type="ECO:0000313" key="2">
    <source>
        <dbReference type="Proteomes" id="UP001245683"/>
    </source>
</evidence>